<gene>
    <name evidence="2" type="ORF">DHW61_03460</name>
</gene>
<dbReference type="Proteomes" id="UP000262969">
    <property type="component" value="Unassembled WGS sequence"/>
</dbReference>
<evidence type="ECO:0000313" key="3">
    <source>
        <dbReference type="Proteomes" id="UP000262969"/>
    </source>
</evidence>
<sequence>MTKTKQLVYSAVFLILGVIIPQAFHFIPIGNTGSILLPMHISVLLCGFFMGPWWGIIVGGLTPALSSLLTGMPPMQRLPFMVLELAVYGFVAGLCYRNLRIKKPLIRIYLSLVTSMIAGRAVYALSLFVATKLLHLQMLGPIAAVNATIQGIPGILIQLVLIPPIVYQGRKSGLFYGSER</sequence>
<evidence type="ECO:0000313" key="2">
    <source>
        <dbReference type="EMBL" id="HCL01463.1"/>
    </source>
</evidence>
<dbReference type="Pfam" id="PF12822">
    <property type="entry name" value="ECF_trnsprt"/>
    <property type="match status" value="1"/>
</dbReference>
<dbReference type="InterPro" id="IPR024529">
    <property type="entry name" value="ECF_trnsprt_substrate-spec"/>
</dbReference>
<protein>
    <submittedName>
        <fullName evidence="2">ECF transporter S component</fullName>
    </submittedName>
</protein>
<keyword evidence="1" id="KW-1133">Transmembrane helix</keyword>
<dbReference type="Gene3D" id="1.10.1760.20">
    <property type="match status" value="1"/>
</dbReference>
<keyword evidence="1" id="KW-0812">Transmembrane</keyword>
<feature type="transmembrane region" description="Helical" evidence="1">
    <location>
        <begin position="108"/>
        <end position="130"/>
    </location>
</feature>
<reference evidence="2 3" key="1">
    <citation type="journal article" date="2018" name="Nat. Biotechnol.">
        <title>A standardized bacterial taxonomy based on genome phylogeny substantially revises the tree of life.</title>
        <authorList>
            <person name="Parks D.H."/>
            <person name="Chuvochina M."/>
            <person name="Waite D.W."/>
            <person name="Rinke C."/>
            <person name="Skarshewski A."/>
            <person name="Chaumeil P.A."/>
            <person name="Hugenholtz P."/>
        </authorList>
    </citation>
    <scope>NUCLEOTIDE SEQUENCE [LARGE SCALE GENOMIC DNA]</scope>
    <source>
        <strain evidence="2">UBA11728</strain>
    </source>
</reference>
<comment type="caution">
    <text evidence="2">The sequence shown here is derived from an EMBL/GenBank/DDBJ whole genome shotgun (WGS) entry which is preliminary data.</text>
</comment>
<proteinExistence type="predicted"/>
<evidence type="ECO:0000256" key="1">
    <source>
        <dbReference type="SAM" id="Phobius"/>
    </source>
</evidence>
<name>A0A3D2X499_9FIRM</name>
<feature type="transmembrane region" description="Helical" evidence="1">
    <location>
        <begin position="142"/>
        <end position="162"/>
    </location>
</feature>
<dbReference type="AlphaFoldDB" id="A0A3D2X499"/>
<dbReference type="GO" id="GO:0022857">
    <property type="term" value="F:transmembrane transporter activity"/>
    <property type="evidence" value="ECO:0007669"/>
    <property type="project" value="InterPro"/>
</dbReference>
<accession>A0A3D2X499</accession>
<organism evidence="2 3">
    <name type="scientific">Lachnoclostridium phytofermentans</name>
    <dbReference type="NCBI Taxonomy" id="66219"/>
    <lineage>
        <taxon>Bacteria</taxon>
        <taxon>Bacillati</taxon>
        <taxon>Bacillota</taxon>
        <taxon>Clostridia</taxon>
        <taxon>Lachnospirales</taxon>
        <taxon>Lachnospiraceae</taxon>
    </lineage>
</organism>
<feature type="transmembrane region" description="Helical" evidence="1">
    <location>
        <begin position="6"/>
        <end position="24"/>
    </location>
</feature>
<dbReference type="EMBL" id="DPVV01000122">
    <property type="protein sequence ID" value="HCL01463.1"/>
    <property type="molecule type" value="Genomic_DNA"/>
</dbReference>
<keyword evidence="1" id="KW-0472">Membrane</keyword>